<sequence>MPLKPAMDIERVTPRLNLHLVEPPVNIKANWGLSIFDSGFPNTTI</sequence>
<gene>
    <name evidence="1" type="ORF">EMA8858_00347</name>
</gene>
<proteinExistence type="predicted"/>
<evidence type="ECO:0000313" key="2">
    <source>
        <dbReference type="Proteomes" id="UP000837932"/>
    </source>
</evidence>
<comment type="caution">
    <text evidence="1">The sequence shown here is derived from an EMBL/GenBank/DDBJ whole genome shotgun (WGS) entry which is preliminary data.</text>
</comment>
<accession>A0ABM9AKJ7</accession>
<evidence type="ECO:0000313" key="1">
    <source>
        <dbReference type="EMBL" id="CAH0994238.1"/>
    </source>
</evidence>
<keyword evidence="2" id="KW-1185">Reference proteome</keyword>
<dbReference type="RefSeq" id="WP_238803987.1">
    <property type="nucleotide sequence ID" value="NZ_CAKLPY010000001.1"/>
</dbReference>
<protein>
    <submittedName>
        <fullName evidence="1">Uncharacterized protein</fullName>
    </submittedName>
</protein>
<name>A0ABM9AKJ7_9BACT</name>
<dbReference type="Proteomes" id="UP000837932">
    <property type="component" value="Unassembled WGS sequence"/>
</dbReference>
<organism evidence="1 2">
    <name type="scientific">Emticicia aquatica</name>
    <dbReference type="NCBI Taxonomy" id="1681835"/>
    <lineage>
        <taxon>Bacteria</taxon>
        <taxon>Pseudomonadati</taxon>
        <taxon>Bacteroidota</taxon>
        <taxon>Cytophagia</taxon>
        <taxon>Cytophagales</taxon>
        <taxon>Leadbetterellaceae</taxon>
        <taxon>Emticicia</taxon>
    </lineage>
</organism>
<reference evidence="1" key="1">
    <citation type="submission" date="2021-12" db="EMBL/GenBank/DDBJ databases">
        <authorList>
            <person name="Rodrigo-Torres L."/>
            <person name="Arahal R. D."/>
            <person name="Lucena T."/>
        </authorList>
    </citation>
    <scope>NUCLEOTIDE SEQUENCE</scope>
    <source>
        <strain evidence="1">CECT 8858</strain>
    </source>
</reference>
<dbReference type="EMBL" id="CAKLPY010000001">
    <property type="protein sequence ID" value="CAH0994238.1"/>
    <property type="molecule type" value="Genomic_DNA"/>
</dbReference>